<reference evidence="1 2" key="1">
    <citation type="submission" date="2020-08" db="EMBL/GenBank/DDBJ databases">
        <title>Sequencing the genomes of 1000 actinobacteria strains.</title>
        <authorList>
            <person name="Klenk H.-P."/>
        </authorList>
    </citation>
    <scope>NUCLEOTIDE SEQUENCE [LARGE SCALE GENOMIC DNA]</scope>
    <source>
        <strain evidence="1 2">DSM 23974</strain>
    </source>
</reference>
<evidence type="ECO:0008006" key="3">
    <source>
        <dbReference type="Google" id="ProtNLM"/>
    </source>
</evidence>
<evidence type="ECO:0000313" key="2">
    <source>
        <dbReference type="Proteomes" id="UP000540191"/>
    </source>
</evidence>
<dbReference type="InterPro" id="IPR019151">
    <property type="entry name" value="Proteasome_assmbl_chaperone_2"/>
</dbReference>
<accession>A0A7W7GN67</accession>
<dbReference type="Gene3D" id="3.40.50.10900">
    <property type="entry name" value="PAC-like subunit"/>
    <property type="match status" value="1"/>
</dbReference>
<protein>
    <recommendedName>
        <fullName evidence="3">PAC2 family protein</fullName>
    </recommendedName>
</protein>
<evidence type="ECO:0000313" key="1">
    <source>
        <dbReference type="EMBL" id="MBB4735248.1"/>
    </source>
</evidence>
<dbReference type="Pfam" id="PF09754">
    <property type="entry name" value="PAC2"/>
    <property type="match status" value="1"/>
</dbReference>
<comment type="caution">
    <text evidence="1">The sequence shown here is derived from an EMBL/GenBank/DDBJ whole genome shotgun (WGS) entry which is preliminary data.</text>
</comment>
<dbReference type="AlphaFoldDB" id="A0A7W7GN67"/>
<keyword evidence="2" id="KW-1185">Reference proteome</keyword>
<name>A0A7W7GN67_9MICC</name>
<gene>
    <name evidence="1" type="ORF">HDA30_000756</name>
</gene>
<organism evidence="1 2">
    <name type="scientific">Micrococcus cohnii</name>
    <dbReference type="NCBI Taxonomy" id="993416"/>
    <lineage>
        <taxon>Bacteria</taxon>
        <taxon>Bacillati</taxon>
        <taxon>Actinomycetota</taxon>
        <taxon>Actinomycetes</taxon>
        <taxon>Micrococcales</taxon>
        <taxon>Micrococcaceae</taxon>
        <taxon>Micrococcus</taxon>
    </lineage>
</organism>
<dbReference type="InterPro" id="IPR008492">
    <property type="entry name" value="Rv2714-like"/>
</dbReference>
<dbReference type="InterPro" id="IPR038389">
    <property type="entry name" value="PSMG2_sf"/>
</dbReference>
<dbReference type="Proteomes" id="UP000540191">
    <property type="component" value="Unassembled WGS sequence"/>
</dbReference>
<proteinExistence type="predicted"/>
<dbReference type="RefSeq" id="WP_184241159.1">
    <property type="nucleotide sequence ID" value="NZ_JACHNA010000001.1"/>
</dbReference>
<dbReference type="SUPFAM" id="SSF159659">
    <property type="entry name" value="Cgl1923-like"/>
    <property type="match status" value="1"/>
</dbReference>
<dbReference type="PIRSF" id="PIRSF028754">
    <property type="entry name" value="UCP028754"/>
    <property type="match status" value="1"/>
</dbReference>
<sequence length="316" mass="34300">MSDLEPRQRPDDVLGPLRAYLTATVDEVDAGVRAPRVMLLAFEGWNDAGHAASGALETLREQWEAPRTQTLCTGEYYDFQVTRPVVHRDADGLGTIDWPCVNVHEAHLDARGRPVSPDAADPAGLHVRLCTGVEPNVGWRSFTDELLGAARSWGVDAIVTVGSLLADVPHTRPLPAQLSSAQVDLRVAVDAEQPTYEGPTGIIGVVAETAARAGFPTLALWTAVPHYVAQSPSPKALLALVQAHQDLLNVQVNTRELEAEVDSWQRGVDEAAESDADIAAYVRQLEEAFDAQEMPEASGDAIAREFERYLRGRRST</sequence>
<dbReference type="EMBL" id="JACHNA010000001">
    <property type="protein sequence ID" value="MBB4735248.1"/>
    <property type="molecule type" value="Genomic_DNA"/>
</dbReference>